<feature type="transmembrane region" description="Helical" evidence="9">
    <location>
        <begin position="494"/>
        <end position="514"/>
    </location>
</feature>
<dbReference type="OMA" id="NSVCIPN"/>
<dbReference type="AlphaFoldDB" id="H2XND0"/>
<evidence type="ECO:0000256" key="6">
    <source>
        <dbReference type="ARBA" id="ARBA00023136"/>
    </source>
</evidence>
<evidence type="ECO:0000256" key="9">
    <source>
        <dbReference type="SAM" id="Phobius"/>
    </source>
</evidence>
<dbReference type="GeneTree" id="ENSGT00940000163045"/>
<sequence length="533" mass="59224">TIIPRNSVCDQVIDCPDLSDECPCQDAPGICRRVMTFWDKSNEIYSTCGESYTHSTNRVCDGVADCDDRTDESNATCSERFYCPVLGGSKVISIDSKHVCDFKINCDDATDEMNCSRDGRFYCENGTPLFVSNKKMYDGNGDCTDWSDECPTHDRSLDNIFSSKYELIANPFLRSFVWIMGLFALGGNLCVLHCELQTFRRYSNKPGVSSSLRANHILVLNLAVSDLLIGVYLILLGGTGAFYSGTYCANKLTWLSSSLCDVMGVLVVTSSETSVITMVLLTSLRLYAVLNPFTSSTRPRTSIVLSLIAATWLISLLLAMLPHSKWLQGVFVQLSVIKDNPFLNNIVVDFETAKSFALRMYTYDHKLGVGSPGVLEDCHIFIYSNIRNPHNRYYSANSVCIPNLFVKQTTPSWTFTFLLLSLNLAAFIFVAASYIVVYIKSSRSSIVKRNSKGFVRTTALERKIVRLIASDFLCWVPVSVMGFLSIGGISIPDIAYVISATILLPINSALNPLLYSSFVDRMLSTVILRNRSS</sequence>
<dbReference type="GO" id="GO:0005886">
    <property type="term" value="C:plasma membrane"/>
    <property type="evidence" value="ECO:0000318"/>
    <property type="project" value="GO_Central"/>
</dbReference>
<evidence type="ECO:0000313" key="11">
    <source>
        <dbReference type="Ensembl" id="ENSCINP00000031163.1"/>
    </source>
</evidence>
<feature type="disulfide bond" evidence="8">
    <location>
        <begin position="100"/>
        <end position="115"/>
    </location>
</feature>
<dbReference type="PROSITE" id="PS50262">
    <property type="entry name" value="G_PROTEIN_RECEP_F1_2"/>
    <property type="match status" value="1"/>
</dbReference>
<dbReference type="CDD" id="cd00112">
    <property type="entry name" value="LDLa"/>
    <property type="match status" value="2"/>
</dbReference>
<dbReference type="InParanoid" id="H2XND0"/>
<dbReference type="PRINTS" id="PR00237">
    <property type="entry name" value="GPCRRHODOPSN"/>
</dbReference>
<dbReference type="STRING" id="7719.ENSCINP00000031163"/>
<keyword evidence="5 9" id="KW-1133">Transmembrane helix</keyword>
<reference evidence="12" key="1">
    <citation type="journal article" date="2002" name="Science">
        <title>The draft genome of Ciona intestinalis: insights into chordate and vertebrate origins.</title>
        <authorList>
            <person name="Dehal P."/>
            <person name="Satou Y."/>
            <person name="Campbell R.K."/>
            <person name="Chapman J."/>
            <person name="Degnan B."/>
            <person name="De Tomaso A."/>
            <person name="Davidson B."/>
            <person name="Di Gregorio A."/>
            <person name="Gelpke M."/>
            <person name="Goodstein D.M."/>
            <person name="Harafuji N."/>
            <person name="Hastings K.E."/>
            <person name="Ho I."/>
            <person name="Hotta K."/>
            <person name="Huang W."/>
            <person name="Kawashima T."/>
            <person name="Lemaire P."/>
            <person name="Martinez D."/>
            <person name="Meinertzhagen I.A."/>
            <person name="Necula S."/>
            <person name="Nonaka M."/>
            <person name="Putnam N."/>
            <person name="Rash S."/>
            <person name="Saiga H."/>
            <person name="Satake M."/>
            <person name="Terry A."/>
            <person name="Yamada L."/>
            <person name="Wang H.G."/>
            <person name="Awazu S."/>
            <person name="Azumi K."/>
            <person name="Boore J."/>
            <person name="Branno M."/>
            <person name="Chin-Bow S."/>
            <person name="DeSantis R."/>
            <person name="Doyle S."/>
            <person name="Francino P."/>
            <person name="Keys D.N."/>
            <person name="Haga S."/>
            <person name="Hayashi H."/>
            <person name="Hino K."/>
            <person name="Imai K.S."/>
            <person name="Inaba K."/>
            <person name="Kano S."/>
            <person name="Kobayashi K."/>
            <person name="Kobayashi M."/>
            <person name="Lee B.I."/>
            <person name="Makabe K.W."/>
            <person name="Manohar C."/>
            <person name="Matassi G."/>
            <person name="Medina M."/>
            <person name="Mochizuki Y."/>
            <person name="Mount S."/>
            <person name="Morishita T."/>
            <person name="Miura S."/>
            <person name="Nakayama A."/>
            <person name="Nishizaka S."/>
            <person name="Nomoto H."/>
            <person name="Ohta F."/>
            <person name="Oishi K."/>
            <person name="Rigoutsos I."/>
            <person name="Sano M."/>
            <person name="Sasaki A."/>
            <person name="Sasakura Y."/>
            <person name="Shoguchi E."/>
            <person name="Shin-i T."/>
            <person name="Spagnuolo A."/>
            <person name="Stainier D."/>
            <person name="Suzuki M.M."/>
            <person name="Tassy O."/>
            <person name="Takatori N."/>
            <person name="Tokuoka M."/>
            <person name="Yagi K."/>
            <person name="Yoshizaki F."/>
            <person name="Wada S."/>
            <person name="Zhang C."/>
            <person name="Hyatt P.D."/>
            <person name="Larimer F."/>
            <person name="Detter C."/>
            <person name="Doggett N."/>
            <person name="Glavina T."/>
            <person name="Hawkins T."/>
            <person name="Richardson P."/>
            <person name="Lucas S."/>
            <person name="Kohara Y."/>
            <person name="Levine M."/>
            <person name="Satoh N."/>
            <person name="Rokhsar D.S."/>
        </authorList>
    </citation>
    <scope>NUCLEOTIDE SEQUENCE [LARGE SCALE GENOMIC DNA]</scope>
</reference>
<comment type="caution">
    <text evidence="8">Lacks conserved residue(s) required for the propagation of feature annotation.</text>
</comment>
<dbReference type="FunFam" id="1.20.1070.10:FF:000897">
    <property type="entry name" value="Uncharacterized protein"/>
    <property type="match status" value="1"/>
</dbReference>
<dbReference type="Gene3D" id="1.20.1070.10">
    <property type="entry name" value="Rhodopsin 7-helix transmembrane proteins"/>
    <property type="match status" value="2"/>
</dbReference>
<feature type="transmembrane region" description="Helical" evidence="9">
    <location>
        <begin position="464"/>
        <end position="488"/>
    </location>
</feature>
<protein>
    <recommendedName>
        <fullName evidence="10">G-protein coupled receptors family 1 profile domain-containing protein</fullName>
    </recommendedName>
</protein>
<name>H2XND0_CIOIN</name>
<evidence type="ECO:0000256" key="3">
    <source>
        <dbReference type="ARBA" id="ARBA00022692"/>
    </source>
</evidence>
<evidence type="ECO:0000256" key="1">
    <source>
        <dbReference type="ARBA" id="ARBA00004370"/>
    </source>
</evidence>
<dbReference type="GO" id="GO:0008528">
    <property type="term" value="F:G protein-coupled peptide receptor activity"/>
    <property type="evidence" value="ECO:0000318"/>
    <property type="project" value="GO_Central"/>
</dbReference>
<organism evidence="11 12">
    <name type="scientific">Ciona intestinalis</name>
    <name type="common">Transparent sea squirt</name>
    <name type="synonym">Ascidia intestinalis</name>
    <dbReference type="NCBI Taxonomy" id="7719"/>
    <lineage>
        <taxon>Eukaryota</taxon>
        <taxon>Metazoa</taxon>
        <taxon>Chordata</taxon>
        <taxon>Tunicata</taxon>
        <taxon>Ascidiacea</taxon>
        <taxon>Phlebobranchia</taxon>
        <taxon>Cionidae</taxon>
        <taxon>Ciona</taxon>
    </lineage>
</organism>
<feature type="transmembrane region" description="Helical" evidence="9">
    <location>
        <begin position="217"/>
        <end position="243"/>
    </location>
</feature>
<dbReference type="Ensembl" id="ENSCINT00000034416.1">
    <property type="protein sequence ID" value="ENSCINP00000031163.1"/>
    <property type="gene ID" value="ENSCING00000023825.1"/>
</dbReference>
<reference evidence="11" key="4">
    <citation type="submission" date="2025-09" db="UniProtKB">
        <authorList>
            <consortium name="Ensembl"/>
        </authorList>
    </citation>
    <scope>IDENTIFICATION</scope>
</reference>
<feature type="transmembrane region" description="Helical" evidence="9">
    <location>
        <begin position="413"/>
        <end position="439"/>
    </location>
</feature>
<reference evidence="11" key="2">
    <citation type="journal article" date="2008" name="Genome Biol.">
        <title>Improved genome assembly and evidence-based global gene model set for the chordate Ciona intestinalis: new insight into intron and operon populations.</title>
        <authorList>
            <person name="Satou Y."/>
            <person name="Mineta K."/>
            <person name="Ogasawara M."/>
            <person name="Sasakura Y."/>
            <person name="Shoguchi E."/>
            <person name="Ueno K."/>
            <person name="Yamada L."/>
            <person name="Matsumoto J."/>
            <person name="Wasserscheid J."/>
            <person name="Dewar K."/>
            <person name="Wiley G.B."/>
            <person name="Macmil S.L."/>
            <person name="Roe B.A."/>
            <person name="Zeller R.W."/>
            <person name="Hastings K.E."/>
            <person name="Lemaire P."/>
            <person name="Lindquist E."/>
            <person name="Endo T."/>
            <person name="Hotta K."/>
            <person name="Inaba K."/>
        </authorList>
    </citation>
    <scope>NUCLEOTIDE SEQUENCE [LARGE SCALE GENOMIC DNA]</scope>
    <source>
        <strain evidence="11">wild type</strain>
    </source>
</reference>
<dbReference type="GO" id="GO:0009755">
    <property type="term" value="P:hormone-mediated signaling pathway"/>
    <property type="evidence" value="ECO:0000318"/>
    <property type="project" value="GO_Central"/>
</dbReference>
<proteinExistence type="predicted"/>
<dbReference type="EMBL" id="EAAA01002764">
    <property type="status" value="NOT_ANNOTATED_CDS"/>
    <property type="molecule type" value="Genomic_DNA"/>
</dbReference>
<dbReference type="GO" id="GO:0007189">
    <property type="term" value="P:adenylate cyclase-activating G protein-coupled receptor signaling pathway"/>
    <property type="evidence" value="ECO:0000318"/>
    <property type="project" value="GO_Central"/>
</dbReference>
<dbReference type="InterPro" id="IPR002172">
    <property type="entry name" value="LDrepeatLR_classA_rpt"/>
</dbReference>
<dbReference type="InterPro" id="IPR017452">
    <property type="entry name" value="GPCR_Rhodpsn_7TM"/>
</dbReference>
<evidence type="ECO:0000256" key="5">
    <source>
        <dbReference type="ARBA" id="ARBA00022989"/>
    </source>
</evidence>
<keyword evidence="7 8" id="KW-1015">Disulfide bond</keyword>
<evidence type="ECO:0000256" key="8">
    <source>
        <dbReference type="PROSITE-ProRule" id="PRU00124"/>
    </source>
</evidence>
<keyword evidence="6 9" id="KW-0472">Membrane</keyword>
<accession>H2XND0</accession>
<dbReference type="HOGENOM" id="CLU_002245_0_0_1"/>
<keyword evidence="2" id="KW-0433">Leucine-rich repeat</keyword>
<feature type="transmembrane region" description="Helical" evidence="9">
    <location>
        <begin position="302"/>
        <end position="321"/>
    </location>
</feature>
<feature type="transmembrane region" description="Helical" evidence="9">
    <location>
        <begin position="176"/>
        <end position="196"/>
    </location>
</feature>
<evidence type="ECO:0000256" key="2">
    <source>
        <dbReference type="ARBA" id="ARBA00022614"/>
    </source>
</evidence>
<dbReference type="FunFam" id="1.20.1070.10:FF:000650">
    <property type="entry name" value="uncharacterized protein LOC104265789"/>
    <property type="match status" value="1"/>
</dbReference>
<reference evidence="11" key="3">
    <citation type="submission" date="2025-08" db="UniProtKB">
        <authorList>
            <consortium name="Ensembl"/>
        </authorList>
    </citation>
    <scope>IDENTIFICATION</scope>
</reference>
<evidence type="ECO:0000313" key="12">
    <source>
        <dbReference type="Proteomes" id="UP000008144"/>
    </source>
</evidence>
<dbReference type="InterPro" id="IPR000276">
    <property type="entry name" value="GPCR_Rhodpsn"/>
</dbReference>
<feature type="domain" description="G-protein coupled receptors family 1 profile" evidence="10">
    <location>
        <begin position="187"/>
        <end position="515"/>
    </location>
</feature>
<keyword evidence="3 9" id="KW-0812">Transmembrane</keyword>
<dbReference type="PANTHER" id="PTHR24372:SF77">
    <property type="entry name" value="G-PROTEIN COUPLED RECEPTORS FAMILY 1 PROFILE DOMAIN-CONTAINING PROTEIN"/>
    <property type="match status" value="1"/>
</dbReference>
<feature type="transmembrane region" description="Helical" evidence="9">
    <location>
        <begin position="263"/>
        <end position="290"/>
    </location>
</feature>
<dbReference type="SUPFAM" id="SSF57424">
    <property type="entry name" value="LDL receptor-like module"/>
    <property type="match status" value="1"/>
</dbReference>
<dbReference type="Proteomes" id="UP000008144">
    <property type="component" value="Chromosome 8"/>
</dbReference>
<keyword evidence="4" id="KW-0677">Repeat</keyword>
<evidence type="ECO:0000256" key="7">
    <source>
        <dbReference type="ARBA" id="ARBA00023157"/>
    </source>
</evidence>
<keyword evidence="12" id="KW-1185">Reference proteome</keyword>
<dbReference type="Pfam" id="PF00001">
    <property type="entry name" value="7tm_1"/>
    <property type="match status" value="1"/>
</dbReference>
<dbReference type="InterPro" id="IPR036055">
    <property type="entry name" value="LDL_receptor-like_sf"/>
</dbReference>
<dbReference type="SUPFAM" id="SSF81321">
    <property type="entry name" value="Family A G protein-coupled receptor-like"/>
    <property type="match status" value="1"/>
</dbReference>
<dbReference type="PROSITE" id="PS50068">
    <property type="entry name" value="LDLRA_2"/>
    <property type="match status" value="1"/>
</dbReference>
<evidence type="ECO:0000256" key="4">
    <source>
        <dbReference type="ARBA" id="ARBA00022737"/>
    </source>
</evidence>
<dbReference type="PANTHER" id="PTHR24372">
    <property type="entry name" value="GLYCOPROTEIN HORMONE RECEPTOR"/>
    <property type="match status" value="1"/>
</dbReference>
<comment type="subcellular location">
    <subcellularLocation>
        <location evidence="1">Membrane</location>
    </subcellularLocation>
</comment>
<evidence type="ECO:0000259" key="10">
    <source>
        <dbReference type="PROSITE" id="PS50262"/>
    </source>
</evidence>